<gene>
    <name evidence="5" type="ORF">Ciccas_002436</name>
</gene>
<comment type="caution">
    <text evidence="5">The sequence shown here is derived from an EMBL/GenBank/DDBJ whole genome shotgun (WGS) entry which is preliminary data.</text>
</comment>
<evidence type="ECO:0000313" key="5">
    <source>
        <dbReference type="EMBL" id="KAL3318900.1"/>
    </source>
</evidence>
<feature type="compositionally biased region" description="Basic and acidic residues" evidence="4">
    <location>
        <begin position="146"/>
        <end position="156"/>
    </location>
</feature>
<dbReference type="PROSITE" id="PS50088">
    <property type="entry name" value="ANK_REPEAT"/>
    <property type="match status" value="3"/>
</dbReference>
<keyword evidence="1" id="KW-0677">Repeat</keyword>
<dbReference type="Pfam" id="PF12796">
    <property type="entry name" value="Ank_2"/>
    <property type="match status" value="1"/>
</dbReference>
<dbReference type="SUPFAM" id="SSF48403">
    <property type="entry name" value="Ankyrin repeat"/>
    <property type="match status" value="1"/>
</dbReference>
<dbReference type="SMART" id="SM00248">
    <property type="entry name" value="ANK"/>
    <property type="match status" value="4"/>
</dbReference>
<evidence type="ECO:0000256" key="4">
    <source>
        <dbReference type="SAM" id="MobiDB-lite"/>
    </source>
</evidence>
<organism evidence="5 6">
    <name type="scientific">Cichlidogyrus casuarinus</name>
    <dbReference type="NCBI Taxonomy" id="1844966"/>
    <lineage>
        <taxon>Eukaryota</taxon>
        <taxon>Metazoa</taxon>
        <taxon>Spiralia</taxon>
        <taxon>Lophotrochozoa</taxon>
        <taxon>Platyhelminthes</taxon>
        <taxon>Monogenea</taxon>
        <taxon>Monopisthocotylea</taxon>
        <taxon>Dactylogyridea</taxon>
        <taxon>Ancyrocephalidae</taxon>
        <taxon>Cichlidogyrus</taxon>
    </lineage>
</organism>
<evidence type="ECO:0000256" key="3">
    <source>
        <dbReference type="PROSITE-ProRule" id="PRU00023"/>
    </source>
</evidence>
<sequence length="166" mass="18146">MAAQGELMMLKNRLEQGNCMIDVQDSQGFTPFMWACANGQKATVELLLYCGANPSITGDNGETGLLLAACRGHHDVVLYLLRAGMDVNSSDELNNTALMFASHYNHVAIVSLLLDWGADLTMENADGWTALEIAMRKNSKASQRIEQQEGKNDQHTPSKPSTIALF</sequence>
<proteinExistence type="predicted"/>
<evidence type="ECO:0000256" key="2">
    <source>
        <dbReference type="ARBA" id="ARBA00023043"/>
    </source>
</evidence>
<dbReference type="Proteomes" id="UP001626550">
    <property type="component" value="Unassembled WGS sequence"/>
</dbReference>
<dbReference type="Gene3D" id="1.25.40.20">
    <property type="entry name" value="Ankyrin repeat-containing domain"/>
    <property type="match status" value="1"/>
</dbReference>
<feature type="repeat" description="ANK" evidence="3">
    <location>
        <begin position="27"/>
        <end position="59"/>
    </location>
</feature>
<feature type="compositionally biased region" description="Polar residues" evidence="4">
    <location>
        <begin position="157"/>
        <end position="166"/>
    </location>
</feature>
<name>A0ABD2QH75_9PLAT</name>
<evidence type="ECO:0000313" key="6">
    <source>
        <dbReference type="Proteomes" id="UP001626550"/>
    </source>
</evidence>
<dbReference type="PANTHER" id="PTHR24171">
    <property type="entry name" value="ANKYRIN REPEAT DOMAIN-CONTAINING PROTEIN 39-RELATED"/>
    <property type="match status" value="1"/>
</dbReference>
<keyword evidence="6" id="KW-1185">Reference proteome</keyword>
<dbReference type="AlphaFoldDB" id="A0ABD2QH75"/>
<dbReference type="PRINTS" id="PR01415">
    <property type="entry name" value="ANKYRIN"/>
</dbReference>
<protein>
    <submittedName>
        <fullName evidence="5">Uncharacterized protein</fullName>
    </submittedName>
</protein>
<dbReference type="PROSITE" id="PS50297">
    <property type="entry name" value="ANK_REP_REGION"/>
    <property type="match status" value="3"/>
</dbReference>
<feature type="region of interest" description="Disordered" evidence="4">
    <location>
        <begin position="141"/>
        <end position="166"/>
    </location>
</feature>
<dbReference type="EMBL" id="JBJKFK010000192">
    <property type="protein sequence ID" value="KAL3318900.1"/>
    <property type="molecule type" value="Genomic_DNA"/>
</dbReference>
<feature type="repeat" description="ANK" evidence="3">
    <location>
        <begin position="93"/>
        <end position="125"/>
    </location>
</feature>
<feature type="repeat" description="ANK" evidence="3">
    <location>
        <begin position="60"/>
        <end position="92"/>
    </location>
</feature>
<accession>A0ABD2QH75</accession>
<dbReference type="InterPro" id="IPR036770">
    <property type="entry name" value="Ankyrin_rpt-contain_sf"/>
</dbReference>
<dbReference type="InterPro" id="IPR002110">
    <property type="entry name" value="Ankyrin_rpt"/>
</dbReference>
<evidence type="ECO:0000256" key="1">
    <source>
        <dbReference type="ARBA" id="ARBA00022737"/>
    </source>
</evidence>
<keyword evidence="2 3" id="KW-0040">ANK repeat</keyword>
<reference evidence="5 6" key="1">
    <citation type="submission" date="2024-11" db="EMBL/GenBank/DDBJ databases">
        <title>Adaptive evolution of stress response genes in parasites aligns with host niche diversity.</title>
        <authorList>
            <person name="Hahn C."/>
            <person name="Resl P."/>
        </authorList>
    </citation>
    <scope>NUCLEOTIDE SEQUENCE [LARGE SCALE GENOMIC DNA]</scope>
    <source>
        <strain evidence="5">EGGRZ-B1_66</strain>
        <tissue evidence="5">Body</tissue>
    </source>
</reference>